<accession>A0A9W5TVE6</accession>
<dbReference type="Gene3D" id="1.20.1270.50">
    <property type="entry name" value="Glycoside hydrolase family 38, central domain"/>
    <property type="match status" value="1"/>
</dbReference>
<evidence type="ECO:0000313" key="6">
    <source>
        <dbReference type="EMBL" id="GGB32609.1"/>
    </source>
</evidence>
<dbReference type="InterPro" id="IPR011330">
    <property type="entry name" value="Glyco_hydro/deAcase_b/a-brl"/>
</dbReference>
<dbReference type="RefSeq" id="WP_188724686.1">
    <property type="nucleotide sequence ID" value="NZ_BMJD01000003.1"/>
</dbReference>
<dbReference type="Gene3D" id="2.60.40.2220">
    <property type="match status" value="1"/>
</dbReference>
<dbReference type="InterPro" id="IPR027291">
    <property type="entry name" value="Glyco_hydro_38_N_sf"/>
</dbReference>
<evidence type="ECO:0000256" key="2">
    <source>
        <dbReference type="ARBA" id="ARBA00022723"/>
    </source>
</evidence>
<dbReference type="Pfam" id="PF17677">
    <property type="entry name" value="Glyco_hydro38C2"/>
    <property type="match status" value="1"/>
</dbReference>
<evidence type="ECO:0000256" key="1">
    <source>
        <dbReference type="ARBA" id="ARBA00009792"/>
    </source>
</evidence>
<sequence>MFQTEKKLAARITELQAYRYRGKIAIPSFQFQLDEQGDAGASPATTGEWSTLKKGEQWTGRDLYAWLKAKVNLPEEWKSKEIVGVFDFGSTDGGTNSGFESLLYVNQSPYQGVDGNHKEVFLANELAGTSVQLMFRLWSGLEGGGQPQKQVHTFKQAFISWLDKSTDDLYYTGKAALQTIEMLDTMNPAREDILIALNRAFNQVDWVSPGSEAFYQSIAAAQKYLHKSIQKLEKHHPVTVHAVGHTHIDVAWLWRLQHTREKAARSFSTVLRLMEKYPEYLFQQAQPQLYDFIKQDYPELYCEIQQRVKEGRWEPDGGMWLEPDCNLPSGESFIRQLLHGTRFFRKEFGVECTYLWLPDVFGYSWALPQILKKSGIKSFVTTKISWNQYNRMPHDVFTWRGIDGSEILTYFITTPYPGRKGWGADYNAEITAETMVGAWEAFRDKGVTKEIMVTYGHGDGGGGVTRDMLEMRRRLNDMPGIPNVVPAKAVDYLKNLHTNVEETDGYVHLWDGELYLEFHRGTYTSQANNKKYNRKLELLYKEVELLSVLASAVKNDWTKYPQEQLNQGWKIILRNQFHDILPGSAIKEVYEDSQLEYKEAEKIALSVKANSDSRDYTSEEAISFNVINQSSWKRNSLVSIPVRPGLENGLWFDHQMTPLHAEKTGDEWLVQVKVPSLGITRITFDSALKEGGKDKESPFVIGKNAIKTPFYEIEWNEAGHLTKIFDIANDREVLKENQSGNVLQIFEDKPLRWDAWEIDLFYQEKMKEIKNVKSIKVLESNSIRAVVQFTWEYNNSFFKQKMIVYANKRRIDFATNIQWHEVHHLLKVAFPVEIRSTEATFDIQFGNVKRPTHWNTSWDLAKFETVGHQWADLSEQGYGVSLLNDCKYGYDIKDSTIRLTLMKGATYPDYTQDQGEHEFTYSLLPHNGTWIEGATVKEAYDLNQPLSSIPGDLDYDSLSLFTVSADYVMVDAVKKAEDSSKVVIRLHEFTGRRGPVTISSDLVIKSWQECNLMEEPQGEVFHEKAMRFDIKPYEIKTFLVDLRNGQV</sequence>
<dbReference type="Gene3D" id="3.20.110.10">
    <property type="entry name" value="Glycoside hydrolase 38, N terminal domain"/>
    <property type="match status" value="1"/>
</dbReference>
<dbReference type="InterPro" id="IPR000602">
    <property type="entry name" value="Glyco_hydro_38_N"/>
</dbReference>
<dbReference type="Pfam" id="PF01074">
    <property type="entry name" value="Glyco_hydro_38N"/>
    <property type="match status" value="1"/>
</dbReference>
<dbReference type="PANTHER" id="PTHR46017">
    <property type="entry name" value="ALPHA-MANNOSIDASE 2C1"/>
    <property type="match status" value="1"/>
</dbReference>
<gene>
    <name evidence="6" type="ORF">GCM10011409_07520</name>
</gene>
<name>A0A9W5TVE6_9BACI</name>
<dbReference type="FunFam" id="2.70.98.30:FF:000010">
    <property type="entry name" value="Cytosolic alpha-mannosidase"/>
    <property type="match status" value="1"/>
</dbReference>
<dbReference type="InterPro" id="IPR028995">
    <property type="entry name" value="Glyco_hydro_57/38_cen_sf"/>
</dbReference>
<dbReference type="InterPro" id="IPR011682">
    <property type="entry name" value="Glyco_hydro_38_C"/>
</dbReference>
<evidence type="ECO:0000313" key="7">
    <source>
        <dbReference type="Proteomes" id="UP000621492"/>
    </source>
</evidence>
<dbReference type="SMART" id="SM00872">
    <property type="entry name" value="Alpha-mann_mid"/>
    <property type="match status" value="1"/>
</dbReference>
<reference evidence="6" key="2">
    <citation type="submission" date="2020-09" db="EMBL/GenBank/DDBJ databases">
        <authorList>
            <person name="Sun Q."/>
            <person name="Zhou Y."/>
        </authorList>
    </citation>
    <scope>NUCLEOTIDE SEQUENCE</scope>
    <source>
        <strain evidence="6">CGMCC 1.15454</strain>
    </source>
</reference>
<reference evidence="6" key="1">
    <citation type="journal article" date="2014" name="Int. J. Syst. Evol. Microbiol.">
        <title>Complete genome sequence of Corynebacterium casei LMG S-19264T (=DSM 44701T), isolated from a smear-ripened cheese.</title>
        <authorList>
            <consortium name="US DOE Joint Genome Institute (JGI-PGF)"/>
            <person name="Walter F."/>
            <person name="Albersmeier A."/>
            <person name="Kalinowski J."/>
            <person name="Ruckert C."/>
        </authorList>
    </citation>
    <scope>NUCLEOTIDE SEQUENCE</scope>
    <source>
        <strain evidence="6">CGMCC 1.15454</strain>
    </source>
</reference>
<proteinExistence type="inferred from homology"/>
<comment type="similarity">
    <text evidence="1">Belongs to the glycosyl hydrolase 38 family.</text>
</comment>
<dbReference type="InterPro" id="IPR041147">
    <property type="entry name" value="GH38_C"/>
</dbReference>
<organism evidence="6 7">
    <name type="scientific">Lentibacillus populi</name>
    <dbReference type="NCBI Taxonomy" id="1827502"/>
    <lineage>
        <taxon>Bacteria</taxon>
        <taxon>Bacillati</taxon>
        <taxon>Bacillota</taxon>
        <taxon>Bacilli</taxon>
        <taxon>Bacillales</taxon>
        <taxon>Bacillaceae</taxon>
        <taxon>Lentibacillus</taxon>
    </lineage>
</organism>
<protein>
    <submittedName>
        <fullName evidence="6">Alpha-mannosidase</fullName>
    </submittedName>
</protein>
<dbReference type="FunFam" id="3.20.110.10:FF:000002">
    <property type="entry name" value="alpha-mannosidase 2C1 isoform X1"/>
    <property type="match status" value="1"/>
</dbReference>
<keyword evidence="2" id="KW-0479">Metal-binding</keyword>
<dbReference type="InterPro" id="IPR011013">
    <property type="entry name" value="Gal_mutarotase_sf_dom"/>
</dbReference>
<dbReference type="SUPFAM" id="SSF88713">
    <property type="entry name" value="Glycoside hydrolase/deacetylase"/>
    <property type="match status" value="1"/>
</dbReference>
<dbReference type="EMBL" id="BMJD01000003">
    <property type="protein sequence ID" value="GGB32609.1"/>
    <property type="molecule type" value="Genomic_DNA"/>
</dbReference>
<dbReference type="GO" id="GO:0009313">
    <property type="term" value="P:oligosaccharide catabolic process"/>
    <property type="evidence" value="ECO:0007669"/>
    <property type="project" value="TreeGrafter"/>
</dbReference>
<dbReference type="CDD" id="cd10789">
    <property type="entry name" value="GH38N_AMII_ER_cytosolic"/>
    <property type="match status" value="1"/>
</dbReference>
<dbReference type="Proteomes" id="UP000621492">
    <property type="component" value="Unassembled WGS sequence"/>
</dbReference>
<evidence type="ECO:0000256" key="3">
    <source>
        <dbReference type="ARBA" id="ARBA00022801"/>
    </source>
</evidence>
<dbReference type="GO" id="GO:0030246">
    <property type="term" value="F:carbohydrate binding"/>
    <property type="evidence" value="ECO:0007669"/>
    <property type="project" value="InterPro"/>
</dbReference>
<evidence type="ECO:0000259" key="5">
    <source>
        <dbReference type="SMART" id="SM00872"/>
    </source>
</evidence>
<feature type="domain" description="Glycoside hydrolase family 38 central" evidence="5">
    <location>
        <begin position="517"/>
        <end position="597"/>
    </location>
</feature>
<dbReference type="SUPFAM" id="SSF88688">
    <property type="entry name" value="Families 57/38 glycoside transferase middle domain"/>
    <property type="match status" value="1"/>
</dbReference>
<evidence type="ECO:0000256" key="4">
    <source>
        <dbReference type="ARBA" id="ARBA00023295"/>
    </source>
</evidence>
<dbReference type="GO" id="GO:0006013">
    <property type="term" value="P:mannose metabolic process"/>
    <property type="evidence" value="ECO:0007669"/>
    <property type="project" value="InterPro"/>
</dbReference>
<dbReference type="FunFam" id="1.20.1270.50:FF:000004">
    <property type="entry name" value="alpha-mannosidase 2C1 isoform X1"/>
    <property type="match status" value="1"/>
</dbReference>
<dbReference type="GO" id="GO:0046872">
    <property type="term" value="F:metal ion binding"/>
    <property type="evidence" value="ECO:0007669"/>
    <property type="project" value="UniProtKB-KW"/>
</dbReference>
<dbReference type="InterPro" id="IPR054723">
    <property type="entry name" value="Ams1-like_N"/>
</dbReference>
<dbReference type="Gene3D" id="2.70.98.30">
    <property type="entry name" value="Golgi alpha-mannosidase II, domain 4"/>
    <property type="match status" value="1"/>
</dbReference>
<dbReference type="AlphaFoldDB" id="A0A9W5TVE6"/>
<dbReference type="Pfam" id="PF09261">
    <property type="entry name" value="Alpha-mann_mid"/>
    <property type="match status" value="1"/>
</dbReference>
<dbReference type="InterPro" id="IPR037094">
    <property type="entry name" value="Glyco_hydro_38_cen_sf"/>
</dbReference>
<keyword evidence="3" id="KW-0378">Hydrolase</keyword>
<dbReference type="Pfam" id="PF07748">
    <property type="entry name" value="Glyco_hydro_38C"/>
    <property type="match status" value="1"/>
</dbReference>
<keyword evidence="4" id="KW-0326">Glycosidase</keyword>
<dbReference type="Pfam" id="PF22907">
    <property type="entry name" value="Ams1-like_1st"/>
    <property type="match status" value="1"/>
</dbReference>
<dbReference type="GO" id="GO:0004559">
    <property type="term" value="F:alpha-mannosidase activity"/>
    <property type="evidence" value="ECO:0007669"/>
    <property type="project" value="InterPro"/>
</dbReference>
<keyword evidence="7" id="KW-1185">Reference proteome</keyword>
<comment type="caution">
    <text evidence="6">The sequence shown here is derived from an EMBL/GenBank/DDBJ whole genome shotgun (WGS) entry which is preliminary data.</text>
</comment>
<dbReference type="InterPro" id="IPR015341">
    <property type="entry name" value="Glyco_hydro_38_cen"/>
</dbReference>
<dbReference type="SUPFAM" id="SSF74650">
    <property type="entry name" value="Galactose mutarotase-like"/>
    <property type="match status" value="1"/>
</dbReference>
<dbReference type="PANTHER" id="PTHR46017:SF1">
    <property type="entry name" value="ALPHA-MANNOSIDASE 2C1"/>
    <property type="match status" value="1"/>
</dbReference>